<evidence type="ECO:0000259" key="1">
    <source>
        <dbReference type="Pfam" id="PF13472"/>
    </source>
</evidence>
<dbReference type="SUPFAM" id="SSF52266">
    <property type="entry name" value="SGNH hydrolase"/>
    <property type="match status" value="1"/>
</dbReference>
<organism evidence="2 3">
    <name type="scientific">Eisenbergiella tayi</name>
    <dbReference type="NCBI Taxonomy" id="1432052"/>
    <lineage>
        <taxon>Bacteria</taxon>
        <taxon>Bacillati</taxon>
        <taxon>Bacillota</taxon>
        <taxon>Clostridia</taxon>
        <taxon>Lachnospirales</taxon>
        <taxon>Lachnospiraceae</taxon>
        <taxon>Eisenbergiella</taxon>
    </lineage>
</organism>
<dbReference type="Pfam" id="PF13472">
    <property type="entry name" value="Lipase_GDSL_2"/>
    <property type="match status" value="1"/>
</dbReference>
<sequence>MKEEIKWCAIGDSFTYLNDHLDETDNRVKKGYLTRTCEYFSNLSVINIGMNGSSTPDWVNAELPEADLYTVLLGTNDWHGGVPLGKREDFAQKKEGTILGNMGILISHIRQKAPNAALLVMNPVERGDFVYILDPFNNALGSYMPDQGQWLSDIAEGIYETCCEEGIPALNLHDLSGITPENVVRFKWVKTQDGYRKLPYPEYTKIPVQFGEDEYPYPEEAADFTYDGLHPSDKGNEVIASLLAAKLEELLGGRLIRKED</sequence>
<dbReference type="CDD" id="cd00229">
    <property type="entry name" value="SGNH_hydrolase"/>
    <property type="match status" value="1"/>
</dbReference>
<dbReference type="RefSeq" id="WP_069151043.1">
    <property type="nucleotide sequence ID" value="NZ_MCGH01000001.1"/>
</dbReference>
<dbReference type="Proteomes" id="UP000094067">
    <property type="component" value="Unassembled WGS sequence"/>
</dbReference>
<reference evidence="2 3" key="1">
    <citation type="submission" date="2016-07" db="EMBL/GenBank/DDBJ databases">
        <title>Characterization of isolates of Eisenbergiella tayi derived from blood cultures, using whole genome sequencing.</title>
        <authorList>
            <person name="Burdz T."/>
            <person name="Wiebe D."/>
            <person name="Huynh C."/>
            <person name="Bernard K."/>
        </authorList>
    </citation>
    <scope>NUCLEOTIDE SEQUENCE [LARGE SCALE GENOMIC DNA]</scope>
    <source>
        <strain evidence="2 3">NML 110608</strain>
    </source>
</reference>
<comment type="caution">
    <text evidence="2">The sequence shown here is derived from an EMBL/GenBank/DDBJ whole genome shotgun (WGS) entry which is preliminary data.</text>
</comment>
<feature type="domain" description="SGNH hydrolase-type esterase" evidence="1">
    <location>
        <begin position="9"/>
        <end position="176"/>
    </location>
</feature>
<dbReference type="InterPro" id="IPR036514">
    <property type="entry name" value="SGNH_hydro_sf"/>
</dbReference>
<name>A0A1E3AJ90_9FIRM</name>
<dbReference type="AlphaFoldDB" id="A0A1E3AJ90"/>
<proteinExistence type="predicted"/>
<gene>
    <name evidence="2" type="ORF">BEI61_00361</name>
</gene>
<accession>A0A1E3AJ90</accession>
<dbReference type="PATRIC" id="fig|1432052.4.peg.403"/>
<evidence type="ECO:0000313" key="2">
    <source>
        <dbReference type="EMBL" id="ODM08732.1"/>
    </source>
</evidence>
<dbReference type="Gene3D" id="3.40.50.1110">
    <property type="entry name" value="SGNH hydrolase"/>
    <property type="match status" value="1"/>
</dbReference>
<dbReference type="InterPro" id="IPR013830">
    <property type="entry name" value="SGNH_hydro"/>
</dbReference>
<evidence type="ECO:0000313" key="3">
    <source>
        <dbReference type="Proteomes" id="UP000094067"/>
    </source>
</evidence>
<protein>
    <recommendedName>
        <fullName evidence="1">SGNH hydrolase-type esterase domain-containing protein</fullName>
    </recommendedName>
</protein>
<dbReference type="EMBL" id="MCGH01000001">
    <property type="protein sequence ID" value="ODM08732.1"/>
    <property type="molecule type" value="Genomic_DNA"/>
</dbReference>